<feature type="domain" description="YjiS-like" evidence="1">
    <location>
        <begin position="26"/>
        <end position="60"/>
    </location>
</feature>
<gene>
    <name evidence="2" type="ORF">FVF75_11050</name>
</gene>
<organism evidence="2 3">
    <name type="scientific">Maritimibacter fusiformis</name>
    <dbReference type="NCBI Taxonomy" id="2603819"/>
    <lineage>
        <taxon>Bacteria</taxon>
        <taxon>Pseudomonadati</taxon>
        <taxon>Pseudomonadota</taxon>
        <taxon>Alphaproteobacteria</taxon>
        <taxon>Rhodobacterales</taxon>
        <taxon>Roseobacteraceae</taxon>
        <taxon>Maritimibacter</taxon>
    </lineage>
</organism>
<sequence>MAYASHIQGARHGFFGRVDAVVKSFAEARAQRRVYRQTLNELRDLTSRDLADLGIARSEIPFIAREAAYGKA</sequence>
<accession>A0A5D0RH76</accession>
<dbReference type="AlphaFoldDB" id="A0A5D0RH76"/>
<proteinExistence type="predicted"/>
<evidence type="ECO:0000313" key="3">
    <source>
        <dbReference type="Proteomes" id="UP000322080"/>
    </source>
</evidence>
<evidence type="ECO:0000259" key="1">
    <source>
        <dbReference type="Pfam" id="PF06568"/>
    </source>
</evidence>
<dbReference type="Proteomes" id="UP000322080">
    <property type="component" value="Unassembled WGS sequence"/>
</dbReference>
<evidence type="ECO:0000313" key="2">
    <source>
        <dbReference type="EMBL" id="TYB80980.1"/>
    </source>
</evidence>
<name>A0A5D0RH76_9RHOB</name>
<comment type="caution">
    <text evidence="2">The sequence shown here is derived from an EMBL/GenBank/DDBJ whole genome shotgun (WGS) entry which is preliminary data.</text>
</comment>
<protein>
    <submittedName>
        <fullName evidence="2">DUF1127 domain-containing protein</fullName>
    </submittedName>
</protein>
<dbReference type="InterPro" id="IPR009506">
    <property type="entry name" value="YjiS-like"/>
</dbReference>
<dbReference type="Pfam" id="PF06568">
    <property type="entry name" value="YjiS-like"/>
    <property type="match status" value="1"/>
</dbReference>
<reference evidence="2 3" key="1">
    <citation type="submission" date="2019-08" db="EMBL/GenBank/DDBJ databases">
        <title>Identification of a novel species of the genus Boseongicola.</title>
        <authorList>
            <person name="Zhang X.-Q."/>
        </authorList>
    </citation>
    <scope>NUCLEOTIDE SEQUENCE [LARGE SCALE GENOMIC DNA]</scope>
    <source>
        <strain evidence="2 3">HY14</strain>
    </source>
</reference>
<keyword evidence="3" id="KW-1185">Reference proteome</keyword>
<dbReference type="EMBL" id="VSIY01000009">
    <property type="protein sequence ID" value="TYB80980.1"/>
    <property type="molecule type" value="Genomic_DNA"/>
</dbReference>
<dbReference type="RefSeq" id="WP_148378043.1">
    <property type="nucleotide sequence ID" value="NZ_VSIY01000009.1"/>
</dbReference>